<organism evidence="3 4">
    <name type="scientific">Salana multivorans</name>
    <dbReference type="NCBI Taxonomy" id="120377"/>
    <lineage>
        <taxon>Bacteria</taxon>
        <taxon>Bacillati</taxon>
        <taxon>Actinomycetota</taxon>
        <taxon>Actinomycetes</taxon>
        <taxon>Micrococcales</taxon>
        <taxon>Beutenbergiaceae</taxon>
        <taxon>Salana</taxon>
    </lineage>
</organism>
<dbReference type="GO" id="GO:0043571">
    <property type="term" value="P:maintenance of CRISPR repeat elements"/>
    <property type="evidence" value="ECO:0007669"/>
    <property type="project" value="InterPro"/>
</dbReference>
<keyword evidence="4" id="KW-1185">Reference proteome</keyword>
<feature type="region of interest" description="Disordered" evidence="2">
    <location>
        <begin position="211"/>
        <end position="254"/>
    </location>
</feature>
<dbReference type="Proteomes" id="UP000275356">
    <property type="component" value="Unassembled WGS sequence"/>
</dbReference>
<evidence type="ECO:0000313" key="4">
    <source>
        <dbReference type="Proteomes" id="UP000275356"/>
    </source>
</evidence>
<evidence type="ECO:0000256" key="1">
    <source>
        <dbReference type="ARBA" id="ARBA00023118"/>
    </source>
</evidence>
<reference evidence="3 4" key="1">
    <citation type="submission" date="2018-11" db="EMBL/GenBank/DDBJ databases">
        <title>Sequencing the genomes of 1000 actinobacteria strains.</title>
        <authorList>
            <person name="Klenk H.-P."/>
        </authorList>
    </citation>
    <scope>NUCLEOTIDE SEQUENCE [LARGE SCALE GENOMIC DNA]</scope>
    <source>
        <strain evidence="3 4">DSM 13521</strain>
    </source>
</reference>
<proteinExistence type="predicted"/>
<dbReference type="Gene3D" id="3.30.70.2660">
    <property type="match status" value="1"/>
</dbReference>
<dbReference type="AlphaFoldDB" id="A0A3N2DAV4"/>
<dbReference type="GO" id="GO:0051607">
    <property type="term" value="P:defense response to virus"/>
    <property type="evidence" value="ECO:0007669"/>
    <property type="project" value="UniProtKB-KW"/>
</dbReference>
<gene>
    <name evidence="3" type="ORF">EDD28_1528</name>
</gene>
<name>A0A3N2DAV4_9MICO</name>
<dbReference type="OrthoDB" id="3189549at2"/>
<dbReference type="Pfam" id="PF09704">
    <property type="entry name" value="Cas_Cas5d"/>
    <property type="match status" value="1"/>
</dbReference>
<dbReference type="NCBIfam" id="TIGR01868">
    <property type="entry name" value="casD_Cas5e"/>
    <property type="match status" value="1"/>
</dbReference>
<dbReference type="NCBIfam" id="TIGR02593">
    <property type="entry name" value="CRISPR_cas5"/>
    <property type="match status" value="1"/>
</dbReference>
<dbReference type="InterPro" id="IPR021124">
    <property type="entry name" value="CRISPR-assoc_prot_Cas5"/>
</dbReference>
<comment type="caution">
    <text evidence="3">The sequence shown here is derived from an EMBL/GenBank/DDBJ whole genome shotgun (WGS) entry which is preliminary data.</text>
</comment>
<accession>A0A3N2DAV4</accession>
<dbReference type="InterPro" id="IPR010147">
    <property type="entry name" value="CRISPR-assoc_prot_CasD"/>
</dbReference>
<protein>
    <submittedName>
        <fullName evidence="3">CRISPR system Cascade subunit CasD</fullName>
    </submittedName>
</protein>
<dbReference type="EMBL" id="RKHQ01000001">
    <property type="protein sequence ID" value="ROR96935.1"/>
    <property type="molecule type" value="Genomic_DNA"/>
</dbReference>
<dbReference type="RefSeq" id="WP_123739047.1">
    <property type="nucleotide sequence ID" value="NZ_RKHQ01000001.1"/>
</dbReference>
<dbReference type="InterPro" id="IPR013422">
    <property type="entry name" value="CRISPR-assoc_prot_Cas5_N"/>
</dbReference>
<keyword evidence="1" id="KW-0051">Antiviral defense</keyword>
<evidence type="ECO:0000256" key="2">
    <source>
        <dbReference type="SAM" id="MobiDB-lite"/>
    </source>
</evidence>
<dbReference type="GO" id="GO:0003723">
    <property type="term" value="F:RNA binding"/>
    <property type="evidence" value="ECO:0007669"/>
    <property type="project" value="InterPro"/>
</dbReference>
<sequence length="254" mass="28248">MTTLLLQLAGPLQSWGTGSRFAYRSTGPAPSKSAVIGLLAAALGKRRSEPIEDLLELRFGVRCDQPGRVVRDFQTARALDESYSLPLTYRFYLSDAVFVVGVEGRRELIEALAEALRRPAFPLFLGRRSCPPARPLVLGTTDQQLVPALESLPWQAAAWYRRTKPAQMELDLIVDAGPEHLANDTMQDEPLSFDPHHRRYALRGVHHGTCGVGNPDARDRHDGSESSVGGVRTASTRRPRQQTSHDPMAWWETR</sequence>
<evidence type="ECO:0000313" key="3">
    <source>
        <dbReference type="EMBL" id="ROR96935.1"/>
    </source>
</evidence>
<dbReference type="CDD" id="cd09756">
    <property type="entry name" value="Cas5_I-E"/>
    <property type="match status" value="1"/>
</dbReference>